<dbReference type="GO" id="GO:0046627">
    <property type="term" value="P:negative regulation of insulin receptor signaling pathway"/>
    <property type="evidence" value="ECO:0007669"/>
    <property type="project" value="Ensembl"/>
</dbReference>
<dbReference type="GO" id="GO:0071364">
    <property type="term" value="P:cellular response to epidermal growth factor stimulus"/>
    <property type="evidence" value="ECO:0007669"/>
    <property type="project" value="Ensembl"/>
</dbReference>
<evidence type="ECO:0000256" key="7">
    <source>
        <dbReference type="ARBA" id="ARBA00023125"/>
    </source>
</evidence>
<dbReference type="GO" id="GO:0044547">
    <property type="term" value="F:DNA topoisomerase binding"/>
    <property type="evidence" value="ECO:0007669"/>
    <property type="project" value="Ensembl"/>
</dbReference>
<evidence type="ECO:0000256" key="8">
    <source>
        <dbReference type="ARBA" id="ARBA00023242"/>
    </source>
</evidence>
<evidence type="ECO:0000256" key="9">
    <source>
        <dbReference type="ARBA" id="ARBA00024824"/>
    </source>
</evidence>
<dbReference type="FunFam" id="3.30.70.330:FF:001072">
    <property type="entry name" value="Nucleolin"/>
    <property type="match status" value="1"/>
</dbReference>
<evidence type="ECO:0000256" key="5">
    <source>
        <dbReference type="ARBA" id="ARBA00022737"/>
    </source>
</evidence>
<evidence type="ECO:0000313" key="13">
    <source>
        <dbReference type="Ensembl" id="ENSLAFP00000010927.4"/>
    </source>
</evidence>
<dbReference type="GO" id="GO:0001533">
    <property type="term" value="C:cornified envelope"/>
    <property type="evidence" value="ECO:0007669"/>
    <property type="project" value="Ensembl"/>
</dbReference>
<proteinExistence type="predicted"/>
<keyword evidence="5" id="KW-0677">Repeat</keyword>
<feature type="compositionally biased region" description="Low complexity" evidence="11">
    <location>
        <begin position="114"/>
        <end position="131"/>
    </location>
</feature>
<dbReference type="FunFam" id="3.30.70.330:FF:000278">
    <property type="entry name" value="Nucleolin"/>
    <property type="match status" value="1"/>
</dbReference>
<dbReference type="AlphaFoldDB" id="G3TAL6"/>
<feature type="domain" description="RRM" evidence="12">
    <location>
        <begin position="549"/>
        <end position="611"/>
    </location>
</feature>
<dbReference type="GO" id="GO:0005730">
    <property type="term" value="C:nucleolus"/>
    <property type="evidence" value="ECO:0007669"/>
    <property type="project" value="UniProtKB-SubCell"/>
</dbReference>
<dbReference type="HOGENOM" id="CLU_026300_1_0_1"/>
<keyword evidence="3" id="KW-0488">Methylation</keyword>
<reference evidence="13" key="3">
    <citation type="submission" date="2025-09" db="UniProtKB">
        <authorList>
            <consortium name="Ensembl"/>
        </authorList>
    </citation>
    <scope>IDENTIFICATION</scope>
    <source>
        <strain evidence="13">Isolate ISIS603380</strain>
    </source>
</reference>
<evidence type="ECO:0000256" key="10">
    <source>
        <dbReference type="PROSITE-ProRule" id="PRU00176"/>
    </source>
</evidence>
<reference evidence="13 14" key="1">
    <citation type="submission" date="2009-06" db="EMBL/GenBank/DDBJ databases">
        <title>The Genome Sequence of Loxodonta africana (African elephant).</title>
        <authorList>
            <person name="Di Palma F."/>
            <person name="Heiman D."/>
            <person name="Young S."/>
            <person name="Johnson J."/>
            <person name="Lander E.S."/>
            <person name="Lindblad-Toh K."/>
        </authorList>
    </citation>
    <scope>NUCLEOTIDE SEQUENCE [LARGE SCALE GENOMIC DNA]</scope>
    <source>
        <strain evidence="13 14">Isolate ISIS603380</strain>
    </source>
</reference>
<feature type="compositionally biased region" description="Gly residues" evidence="11">
    <location>
        <begin position="614"/>
        <end position="631"/>
    </location>
</feature>
<feature type="region of interest" description="Disordered" evidence="11">
    <location>
        <begin position="173"/>
        <end position="192"/>
    </location>
</feature>
<dbReference type="GO" id="GO:0048027">
    <property type="term" value="F:mRNA 5'-UTR binding"/>
    <property type="evidence" value="ECO:0007669"/>
    <property type="project" value="Ensembl"/>
</dbReference>
<dbReference type="Ensembl" id="ENSLAFT00000013063.4">
    <property type="protein sequence ID" value="ENSLAFP00000010927.4"/>
    <property type="gene ID" value="ENSLAFG00000013061.4"/>
</dbReference>
<dbReference type="GO" id="GO:0042731">
    <property type="term" value="F:PH domain binding"/>
    <property type="evidence" value="ECO:0007669"/>
    <property type="project" value="Ensembl"/>
</dbReference>
<dbReference type="GO" id="GO:0005938">
    <property type="term" value="C:cell cortex"/>
    <property type="evidence" value="ECO:0007669"/>
    <property type="project" value="Ensembl"/>
</dbReference>
<dbReference type="InParanoid" id="G3TAL6"/>
<dbReference type="Pfam" id="PF00076">
    <property type="entry name" value="RRM_1"/>
    <property type="match status" value="4"/>
</dbReference>
<keyword evidence="7" id="KW-0238">DNA-binding</keyword>
<sequence length="675" mass="72578">MVKLAKAGKNQGDPKKMAPPPKEVEEDSEDEEMYSSGEEVIIPQKKGKKNPAVPSKKVVVSPTKKVVAAPPAKKAAVTPGKKAAATPAKKTVTPAKAVATPGKKGATPGKAAVATPGKKGAATPAKGAKNGKNAKKFEPAMMKAAAVAPASDDEDDGLSNLRLKDESQNALSLLDSEEEAMETTPAKGKKAPTKGAVKAKSVLLKYSDLSVRKMYLNVCDSPLITHPFKTYPEPVKEVPGKRKKEMSKQKAAPEAKKQKVEAVEPTSAFNLFVGNLNCNKSAPELKTGLSDLFAKNDLAVVDVRIGMSRKFGYVDFESAEDLEKALELTGLKVFGNEIKLERPKGKDSKKDRDARTLLAKNLPYKVTQEELKEVFEDAMEIRLVSKDGKSRGFAYIEFKTEADAEKTFEEKQGTEIEGRSISLYYTGEKGQNQDYRGGKTSTWSGESKTLVLSNLSYNATEETLQEVFEKATAIKVPQNQNGKSKGYAFIEFASFEDAKEALNSCNKREIEGRAIRLELQGSRGSPNARSPVSKTSFSFSFSLVCCHFEAFLTYTKLGSVKSLSVRIIDSIWCFRFGFVDFNSEEDAKAAKEAMEDGEIDGNKVTLDWAKPKGEGGFGGRGGGRGGFGGRGGHSRGGRGGFGGRGRGGFGGRGGFRGGRGGGGDHKPQGKKTKFE</sequence>
<dbReference type="InterPro" id="IPR012677">
    <property type="entry name" value="Nucleotide-bd_a/b_plait_sf"/>
</dbReference>
<dbReference type="FunCoup" id="G3TAL6">
    <property type="interactions" value="728"/>
</dbReference>
<feature type="region of interest" description="Disordered" evidence="11">
    <location>
        <begin position="1"/>
        <end position="134"/>
    </location>
</feature>
<dbReference type="Gene3D" id="3.30.70.330">
    <property type="match status" value="4"/>
</dbReference>
<feature type="compositionally biased region" description="Low complexity" evidence="11">
    <location>
        <begin position="50"/>
        <end position="101"/>
    </location>
</feature>
<dbReference type="InterPro" id="IPR035979">
    <property type="entry name" value="RBD_domain_sf"/>
</dbReference>
<protein>
    <recommendedName>
        <fullName evidence="2">Nucleolin</fullName>
    </recommendedName>
</protein>
<dbReference type="GO" id="GO:0017148">
    <property type="term" value="P:negative regulation of translation"/>
    <property type="evidence" value="ECO:0007669"/>
    <property type="project" value="Ensembl"/>
</dbReference>
<dbReference type="GO" id="GO:0043560">
    <property type="term" value="F:insulin receptor substrate binding"/>
    <property type="evidence" value="ECO:0007669"/>
    <property type="project" value="Ensembl"/>
</dbReference>
<dbReference type="FunFam" id="3.30.70.330:FF:000264">
    <property type="entry name" value="nucleolin"/>
    <property type="match status" value="1"/>
</dbReference>
<dbReference type="STRING" id="9785.ENSLAFP00000010927"/>
<keyword evidence="4" id="KW-0597">Phosphoprotein</keyword>
<organism evidence="13 14">
    <name type="scientific">Loxodonta africana</name>
    <name type="common">African elephant</name>
    <dbReference type="NCBI Taxonomy" id="9785"/>
    <lineage>
        <taxon>Eukaryota</taxon>
        <taxon>Metazoa</taxon>
        <taxon>Chordata</taxon>
        <taxon>Craniata</taxon>
        <taxon>Vertebrata</taxon>
        <taxon>Euteleostomi</taxon>
        <taxon>Mammalia</taxon>
        <taxon>Eutheria</taxon>
        <taxon>Afrotheria</taxon>
        <taxon>Proboscidea</taxon>
        <taxon>Elephantidae</taxon>
        <taxon>Loxodonta</taxon>
    </lineage>
</organism>
<dbReference type="InterPro" id="IPR034230">
    <property type="entry name" value="Nucleolin_RRM1"/>
</dbReference>
<dbReference type="GO" id="GO:1990904">
    <property type="term" value="C:ribonucleoprotein complex"/>
    <property type="evidence" value="ECO:0007669"/>
    <property type="project" value="Ensembl"/>
</dbReference>
<dbReference type="PANTHER" id="PTHR23236:SF119">
    <property type="entry name" value="NUCLEAR RNA-BINDING PROTEIN SART-3"/>
    <property type="match status" value="1"/>
</dbReference>
<keyword evidence="6 10" id="KW-0694">RNA-binding</keyword>
<dbReference type="GO" id="GO:1901838">
    <property type="term" value="P:positive regulation of transcription of nucleolar large rRNA by RNA polymerase I"/>
    <property type="evidence" value="ECO:0007669"/>
    <property type="project" value="Ensembl"/>
</dbReference>
<comment type="subcellular location">
    <subcellularLocation>
        <location evidence="1">Nucleus</location>
        <location evidence="1">Nucleolus</location>
    </subcellularLocation>
</comment>
<accession>G3TAL6</accession>
<dbReference type="GO" id="GO:0001525">
    <property type="term" value="P:angiogenesis"/>
    <property type="evidence" value="ECO:0007669"/>
    <property type="project" value="Ensembl"/>
</dbReference>
<dbReference type="GO" id="GO:1990830">
    <property type="term" value="P:cellular response to leukemia inhibitory factor"/>
    <property type="evidence" value="ECO:0007669"/>
    <property type="project" value="Ensembl"/>
</dbReference>
<evidence type="ECO:0000256" key="2">
    <source>
        <dbReference type="ARBA" id="ARBA00017108"/>
    </source>
</evidence>
<feature type="compositionally biased region" description="Gly residues" evidence="11">
    <location>
        <begin position="637"/>
        <end position="661"/>
    </location>
</feature>
<dbReference type="GO" id="GO:0042802">
    <property type="term" value="F:identical protein binding"/>
    <property type="evidence" value="ECO:0007669"/>
    <property type="project" value="Ensembl"/>
</dbReference>
<evidence type="ECO:0000256" key="3">
    <source>
        <dbReference type="ARBA" id="ARBA00022481"/>
    </source>
</evidence>
<feature type="region of interest" description="Disordered" evidence="11">
    <location>
        <begin position="235"/>
        <end position="259"/>
    </location>
</feature>
<dbReference type="InterPro" id="IPR034234">
    <property type="entry name" value="Nucleolin_RRM3"/>
</dbReference>
<dbReference type="InterPro" id="IPR000504">
    <property type="entry name" value="RRM_dom"/>
</dbReference>
<dbReference type="SUPFAM" id="SSF54928">
    <property type="entry name" value="RNA-binding domain, RBD"/>
    <property type="match status" value="3"/>
</dbReference>
<dbReference type="GO" id="GO:0042162">
    <property type="term" value="F:telomeric DNA binding"/>
    <property type="evidence" value="ECO:0007669"/>
    <property type="project" value="Ensembl"/>
</dbReference>
<dbReference type="InterPro" id="IPR034233">
    <property type="entry name" value="Nucleolin_RRM2"/>
</dbReference>
<dbReference type="CDD" id="cd12403">
    <property type="entry name" value="RRM1_NCL"/>
    <property type="match status" value="1"/>
</dbReference>
<feature type="domain" description="RRM" evidence="12">
    <location>
        <begin position="355"/>
        <end position="428"/>
    </location>
</feature>
<dbReference type="GeneTree" id="ENSGT00940000157437"/>
<name>G3TAL6_LOXAF</name>
<dbReference type="OMA" id="DIHQIRN"/>
<feature type="domain" description="RRM" evidence="12">
    <location>
        <begin position="269"/>
        <end position="345"/>
    </location>
</feature>
<dbReference type="GO" id="GO:0045944">
    <property type="term" value="P:positive regulation of transcription by RNA polymerase II"/>
    <property type="evidence" value="ECO:0007669"/>
    <property type="project" value="Ensembl"/>
</dbReference>
<comment type="function">
    <text evidence="9">Nucleolin is the major nucleolar protein of growing eukaryotic cells. It is found associated with intranucleolar chromatin and pre-ribosomal particles. It induces chromatin decondensation by binding to histone H1. It is thought to play a role in pre-rRNA transcription and ribosome assembly. May play a role in the process of transcriptional elongation. Binds RNA oligonucleotides with 5'-UUAGGG-3' repeats more tightly than the telomeric single-stranded DNA 5'-TTAGGG-3' repeats.</text>
</comment>
<evidence type="ECO:0000256" key="11">
    <source>
        <dbReference type="SAM" id="MobiDB-lite"/>
    </source>
</evidence>
<dbReference type="PANTHER" id="PTHR23236">
    <property type="entry name" value="EUKARYOTIC TRANSLATION INITIATION FACTOR 4B/4H"/>
    <property type="match status" value="1"/>
</dbReference>
<reference evidence="13" key="2">
    <citation type="submission" date="2025-08" db="UniProtKB">
        <authorList>
            <consortium name="Ensembl"/>
        </authorList>
    </citation>
    <scope>IDENTIFICATION</scope>
    <source>
        <strain evidence="13">Isolate ISIS603380</strain>
    </source>
</reference>
<keyword evidence="8" id="KW-0539">Nucleus</keyword>
<feature type="domain" description="RRM" evidence="12">
    <location>
        <begin position="448"/>
        <end position="522"/>
    </location>
</feature>
<feature type="compositionally biased region" description="Acidic residues" evidence="11">
    <location>
        <begin position="24"/>
        <end position="33"/>
    </location>
</feature>
<dbReference type="GO" id="GO:0005654">
    <property type="term" value="C:nucleoplasm"/>
    <property type="evidence" value="ECO:0007669"/>
    <property type="project" value="Ensembl"/>
</dbReference>
<dbReference type="Proteomes" id="UP000007646">
    <property type="component" value="Unassembled WGS sequence"/>
</dbReference>
<dbReference type="CDD" id="cd12405">
    <property type="entry name" value="RRM3_NCL"/>
    <property type="match status" value="1"/>
</dbReference>
<dbReference type="GO" id="GO:0005694">
    <property type="term" value="C:chromosome"/>
    <property type="evidence" value="ECO:0007669"/>
    <property type="project" value="Ensembl"/>
</dbReference>
<evidence type="ECO:0000256" key="6">
    <source>
        <dbReference type="ARBA" id="ARBA00022884"/>
    </source>
</evidence>
<dbReference type="PROSITE" id="PS50102">
    <property type="entry name" value="RRM"/>
    <property type="match status" value="4"/>
</dbReference>
<evidence type="ECO:0000256" key="1">
    <source>
        <dbReference type="ARBA" id="ARBA00004604"/>
    </source>
</evidence>
<dbReference type="CDD" id="cd12404">
    <property type="entry name" value="RRM2_NCL"/>
    <property type="match status" value="1"/>
</dbReference>
<dbReference type="eggNOG" id="KOG0123">
    <property type="taxonomic scope" value="Eukaryota"/>
</dbReference>
<dbReference type="GO" id="GO:0036464">
    <property type="term" value="C:cytoplasmic ribonucleoprotein granule"/>
    <property type="evidence" value="ECO:0007669"/>
    <property type="project" value="Ensembl"/>
</dbReference>
<evidence type="ECO:0000256" key="4">
    <source>
        <dbReference type="ARBA" id="ARBA00022553"/>
    </source>
</evidence>
<evidence type="ECO:0000313" key="14">
    <source>
        <dbReference type="Proteomes" id="UP000007646"/>
    </source>
</evidence>
<evidence type="ECO:0000259" key="12">
    <source>
        <dbReference type="PROSITE" id="PS50102"/>
    </source>
</evidence>
<gene>
    <name evidence="13" type="primary">NCL</name>
</gene>
<feature type="region of interest" description="Disordered" evidence="11">
    <location>
        <begin position="610"/>
        <end position="675"/>
    </location>
</feature>
<dbReference type="SMART" id="SM00360">
    <property type="entry name" value="RRM"/>
    <property type="match status" value="4"/>
</dbReference>
<keyword evidence="14" id="KW-1185">Reference proteome</keyword>
<feature type="compositionally biased region" description="Basic and acidic residues" evidence="11">
    <location>
        <begin position="662"/>
        <end position="675"/>
    </location>
</feature>